<keyword evidence="4" id="KW-0597">Phosphoprotein</keyword>
<dbReference type="InterPro" id="IPR037858">
    <property type="entry name" value="RhoGAP_ARAP"/>
</dbReference>
<dbReference type="GO" id="GO:0008270">
    <property type="term" value="F:zinc ion binding"/>
    <property type="evidence" value="ECO:0007669"/>
    <property type="project" value="UniProtKB-KW"/>
</dbReference>
<evidence type="ECO:0000259" key="9">
    <source>
        <dbReference type="PROSITE" id="PS50238"/>
    </source>
</evidence>
<evidence type="ECO:0000313" key="11">
    <source>
        <dbReference type="Proteomes" id="UP000288216"/>
    </source>
</evidence>
<organism evidence="10 11">
    <name type="scientific">Scyliorhinus torazame</name>
    <name type="common">Cloudy catshark</name>
    <name type="synonym">Catulus torazame</name>
    <dbReference type="NCBI Taxonomy" id="75743"/>
    <lineage>
        <taxon>Eukaryota</taxon>
        <taxon>Metazoa</taxon>
        <taxon>Chordata</taxon>
        <taxon>Craniata</taxon>
        <taxon>Vertebrata</taxon>
        <taxon>Chondrichthyes</taxon>
        <taxon>Elasmobranchii</taxon>
        <taxon>Galeomorphii</taxon>
        <taxon>Galeoidea</taxon>
        <taxon>Carcharhiniformes</taxon>
        <taxon>Scyliorhinidae</taxon>
        <taxon>Scyliorhinus</taxon>
    </lineage>
</organism>
<dbReference type="PANTHER" id="PTHR45899">
    <property type="entry name" value="RHO GTPASE ACTIVATING PROTEIN AT 15B, ISOFORM C"/>
    <property type="match status" value="1"/>
</dbReference>
<dbReference type="Pfam" id="PF01412">
    <property type="entry name" value="ArfGap"/>
    <property type="match status" value="1"/>
</dbReference>
<dbReference type="FunFam" id="2.30.29.30:FF:000170">
    <property type="entry name" value="Arf-GAP with Rho-GAP domain, ANK repeat and PH domain-containing protein 1"/>
    <property type="match status" value="1"/>
</dbReference>
<dbReference type="SMART" id="SM00105">
    <property type="entry name" value="ArfGap"/>
    <property type="match status" value="1"/>
</dbReference>
<feature type="non-terminal residue" evidence="10">
    <location>
        <position position="802"/>
    </location>
</feature>
<dbReference type="Gene3D" id="1.10.555.10">
    <property type="entry name" value="Rho GTPase activation protein"/>
    <property type="match status" value="1"/>
</dbReference>
<dbReference type="InterPro" id="IPR001849">
    <property type="entry name" value="PH_domain"/>
</dbReference>
<keyword evidence="11" id="KW-1185">Reference proteome</keyword>
<reference evidence="10 11" key="1">
    <citation type="journal article" date="2018" name="Nat. Ecol. Evol.">
        <title>Shark genomes provide insights into elasmobranch evolution and the origin of vertebrates.</title>
        <authorList>
            <person name="Hara Y"/>
            <person name="Yamaguchi K"/>
            <person name="Onimaru K"/>
            <person name="Kadota M"/>
            <person name="Koyanagi M"/>
            <person name="Keeley SD"/>
            <person name="Tatsumi K"/>
            <person name="Tanaka K"/>
            <person name="Motone F"/>
            <person name="Kageyama Y"/>
            <person name="Nozu R"/>
            <person name="Adachi N"/>
            <person name="Nishimura O"/>
            <person name="Nakagawa R"/>
            <person name="Tanegashima C"/>
            <person name="Kiyatake I"/>
            <person name="Matsumoto R"/>
            <person name="Murakumo K"/>
            <person name="Nishida K"/>
            <person name="Terakita A"/>
            <person name="Kuratani S"/>
            <person name="Sato K"/>
            <person name="Hyodo S Kuraku.S."/>
        </authorList>
    </citation>
    <scope>NUCLEOTIDE SEQUENCE [LARGE SCALE GENOMIC DNA]</scope>
</reference>
<dbReference type="Pfam" id="PF00620">
    <property type="entry name" value="RhoGAP"/>
    <property type="match status" value="1"/>
</dbReference>
<dbReference type="CDD" id="cd04385">
    <property type="entry name" value="RhoGAP_ARAP"/>
    <property type="match status" value="1"/>
</dbReference>
<keyword evidence="3" id="KW-0963">Cytoplasm</keyword>
<dbReference type="EMBL" id="BFAA01013887">
    <property type="protein sequence ID" value="GCB76089.1"/>
    <property type="molecule type" value="Genomic_DNA"/>
</dbReference>
<gene>
    <name evidence="10" type="ORF">scyTo_0019086</name>
</gene>
<dbReference type="InterPro" id="IPR037278">
    <property type="entry name" value="ARFGAP/RecO"/>
</dbReference>
<dbReference type="OMA" id="IVTIKEW"/>
<dbReference type="PROSITE" id="PS50238">
    <property type="entry name" value="RHOGAP"/>
    <property type="match status" value="1"/>
</dbReference>
<evidence type="ECO:0008006" key="12">
    <source>
        <dbReference type="Google" id="ProtNLM"/>
    </source>
</evidence>
<dbReference type="GO" id="GO:0005547">
    <property type="term" value="F:phosphatidylinositol-3,4,5-trisphosphate binding"/>
    <property type="evidence" value="ECO:0007669"/>
    <property type="project" value="InterPro"/>
</dbReference>
<dbReference type="PROSITE" id="PS50115">
    <property type="entry name" value="ARFGAP"/>
    <property type="match status" value="1"/>
</dbReference>
<dbReference type="Pfam" id="PF00169">
    <property type="entry name" value="PH"/>
    <property type="match status" value="1"/>
</dbReference>
<dbReference type="InterPro" id="IPR038508">
    <property type="entry name" value="ArfGAP_dom_sf"/>
</dbReference>
<evidence type="ECO:0000313" key="10">
    <source>
        <dbReference type="EMBL" id="GCB76089.1"/>
    </source>
</evidence>
<dbReference type="PRINTS" id="PR00405">
    <property type="entry name" value="REVINTRACTNG"/>
</dbReference>
<keyword evidence="6" id="KW-0862">Zinc</keyword>
<feature type="domain" description="PH" evidence="7">
    <location>
        <begin position="355"/>
        <end position="462"/>
    </location>
</feature>
<feature type="domain" description="PH" evidence="7">
    <location>
        <begin position="472"/>
        <end position="563"/>
    </location>
</feature>
<dbReference type="CDD" id="cd08837">
    <property type="entry name" value="ArfGap_ARAP"/>
    <property type="match status" value="1"/>
</dbReference>
<dbReference type="SUPFAM" id="SSF50729">
    <property type="entry name" value="PH domain-like"/>
    <property type="match status" value="3"/>
</dbReference>
<dbReference type="OrthoDB" id="29546at2759"/>
<dbReference type="PROSITE" id="PS50003">
    <property type="entry name" value="PH_DOMAIN"/>
    <property type="match status" value="3"/>
</dbReference>
<dbReference type="InterPro" id="IPR001164">
    <property type="entry name" value="ArfGAP_dom"/>
</dbReference>
<comment type="subcellular location">
    <subcellularLocation>
        <location evidence="1">Cytoplasm</location>
    </subcellularLocation>
</comment>
<dbReference type="PANTHER" id="PTHR45899:SF3">
    <property type="entry name" value="ARF-GAP WITH RHO-GAP DOMAIN, ANK REPEAT AND PH DOMAIN-CONTAINING PROTEIN 1"/>
    <property type="match status" value="1"/>
</dbReference>
<dbReference type="InterPro" id="IPR008936">
    <property type="entry name" value="Rho_GTPase_activation_prot"/>
</dbReference>
<evidence type="ECO:0000259" key="8">
    <source>
        <dbReference type="PROSITE" id="PS50115"/>
    </source>
</evidence>
<keyword evidence="6" id="KW-0479">Metal-binding</keyword>
<dbReference type="GO" id="GO:0007165">
    <property type="term" value="P:signal transduction"/>
    <property type="evidence" value="ECO:0007669"/>
    <property type="project" value="InterPro"/>
</dbReference>
<evidence type="ECO:0000256" key="6">
    <source>
        <dbReference type="PROSITE-ProRule" id="PRU00288"/>
    </source>
</evidence>
<dbReference type="Gene3D" id="1.10.220.150">
    <property type="entry name" value="Arf GTPase activating protein"/>
    <property type="match status" value="1"/>
</dbReference>
<dbReference type="Gene3D" id="2.30.29.30">
    <property type="entry name" value="Pleckstrin-homology domain (PH domain)/Phosphotyrosine-binding domain (PTB)"/>
    <property type="match status" value="2"/>
</dbReference>
<accession>A0A401PSH4</accession>
<dbReference type="GO" id="GO:0005737">
    <property type="term" value="C:cytoplasm"/>
    <property type="evidence" value="ECO:0007669"/>
    <property type="project" value="UniProtKB-SubCell"/>
</dbReference>
<evidence type="ECO:0000256" key="3">
    <source>
        <dbReference type="ARBA" id="ARBA00022490"/>
    </source>
</evidence>
<dbReference type="SMART" id="SM00233">
    <property type="entry name" value="PH"/>
    <property type="match status" value="3"/>
</dbReference>
<dbReference type="SUPFAM" id="SSF48350">
    <property type="entry name" value="GTPase activation domain, GAP"/>
    <property type="match status" value="1"/>
</dbReference>
<evidence type="ECO:0000256" key="5">
    <source>
        <dbReference type="ARBA" id="ARBA00022737"/>
    </source>
</evidence>
<keyword evidence="2" id="KW-0343">GTPase activation</keyword>
<feature type="domain" description="Rho-GAP" evidence="9">
    <location>
        <begin position="567"/>
        <end position="749"/>
    </location>
</feature>
<dbReference type="STRING" id="75743.A0A401PSH4"/>
<dbReference type="GO" id="GO:0005096">
    <property type="term" value="F:GTPase activator activity"/>
    <property type="evidence" value="ECO:0007669"/>
    <property type="project" value="UniProtKB-KW"/>
</dbReference>
<dbReference type="AlphaFoldDB" id="A0A401PSH4"/>
<keyword evidence="5" id="KW-0677">Repeat</keyword>
<keyword evidence="6" id="KW-0863">Zinc-finger</keyword>
<name>A0A401PSH4_SCYTO</name>
<evidence type="ECO:0000256" key="4">
    <source>
        <dbReference type="ARBA" id="ARBA00022553"/>
    </source>
</evidence>
<dbReference type="GO" id="GO:0008360">
    <property type="term" value="P:regulation of cell shape"/>
    <property type="evidence" value="ECO:0007669"/>
    <property type="project" value="TreeGrafter"/>
</dbReference>
<dbReference type="InterPro" id="IPR052227">
    <property type="entry name" value="Arf-Rho-GAP_ANK-PH_domain"/>
</dbReference>
<evidence type="ECO:0000259" key="7">
    <source>
        <dbReference type="PROSITE" id="PS50003"/>
    </source>
</evidence>
<dbReference type="Proteomes" id="UP000288216">
    <property type="component" value="Unassembled WGS sequence"/>
</dbReference>
<protein>
    <recommendedName>
        <fullName evidence="12">Arf-GAP with Rho-GAP domain, ANK repeat and PH domain-containing protein 1</fullName>
    </recommendedName>
</protein>
<dbReference type="InterPro" id="IPR000198">
    <property type="entry name" value="RhoGAP_dom"/>
</dbReference>
<sequence>MRGRNREKRERYRGERNNWVRVIEQALEEKKEKSDLHAAHGSDYFLRDSVLDTGQKFGYLEIRTSRHKIYVSIRGDKVWLYKNEEDYRLGIGITSVEMNVATVKDADRRAFDLTTPYKTFSFIADTDSEKEEWVEALRESTAEALSNYEVAEQIWAVESNTHCADCGTPKPEWASINLCLVVCKKCAGQHRALGPGISKIRSLKMDKKVWTKRMIQMFQWINNWKANQFWAANVPPSEAINEASSSQERKRFISAKFREGKYRKYHLLFGNQEELNKALCAAVVTSDVEETMSLVFCGADVSCSSGDPELPSPIDLAQQSGQSLQVEFLNQNKNSEAPRLELGHFDKQYYVAPQSITHNGFLYKTASMGKPITEKRSKEEFSKRWCVLDNGVLSYYDSDRNSTPNGTIGMSEVVCLSINSPAAHGFEHTFEVFTDSERLFMFGTDSAQSNKEWIKSIAKSFLPAGIDLMNHDFERIGRLQYKDGLNLELTKVGWFALVTSTLYAWFQDSDKEEAINLRKLQELSEQSDHEVLVLVEKRRTLYIQAERKLDFIGWNSAIQRAAGSMGNTLSEQQLTDEDIPVVVERCIAYITQYGLTSEGIYRKSGQKSKTTNLLEMFLKDARSVRLREGEHHVDDVSNTLKRFFRESIGESIFTDEAYQNWFHTSMIPEERQKILQYQTLFTCLPQVNRATLKALINHLYCVQRVSDKNQMTMHNLAIVFGPTLFQTDGQDNKAGRVVEDLINHFIDLFNVDEQQLKKQLDEIVSIIKLRDVCLMQSSQNAGDFICTVYLEEKKSECELSLK</sequence>
<comment type="caution">
    <text evidence="10">The sequence shown here is derived from an EMBL/GenBank/DDBJ whole genome shotgun (WGS) entry which is preliminary data.</text>
</comment>
<evidence type="ECO:0000256" key="1">
    <source>
        <dbReference type="ARBA" id="ARBA00004496"/>
    </source>
</evidence>
<evidence type="ECO:0000256" key="2">
    <source>
        <dbReference type="ARBA" id="ARBA00022468"/>
    </source>
</evidence>
<dbReference type="SMART" id="SM00324">
    <property type="entry name" value="RhoGAP"/>
    <property type="match status" value="1"/>
</dbReference>
<dbReference type="InterPro" id="IPR011993">
    <property type="entry name" value="PH-like_dom_sf"/>
</dbReference>
<feature type="domain" description="PH" evidence="7">
    <location>
        <begin position="53"/>
        <end position="142"/>
    </location>
</feature>
<feature type="domain" description="Arf-GAP" evidence="8">
    <location>
        <begin position="148"/>
        <end position="274"/>
    </location>
</feature>
<dbReference type="SUPFAM" id="SSF57863">
    <property type="entry name" value="ArfGap/RecO-like zinc finger"/>
    <property type="match status" value="1"/>
</dbReference>
<proteinExistence type="predicted"/>